<proteinExistence type="predicted"/>
<accession>A0ABT3G2M6</accession>
<evidence type="ECO:0000313" key="2">
    <source>
        <dbReference type="Proteomes" id="UP001165653"/>
    </source>
</evidence>
<dbReference type="RefSeq" id="WP_264513593.1">
    <property type="nucleotide sequence ID" value="NZ_JAPDDR010000005.1"/>
</dbReference>
<name>A0ABT3G2M6_9BACT</name>
<comment type="caution">
    <text evidence="1">The sequence shown here is derived from an EMBL/GenBank/DDBJ whole genome shotgun (WGS) entry which is preliminary data.</text>
</comment>
<gene>
    <name evidence="1" type="ORF">OJ996_10910</name>
</gene>
<keyword evidence="2" id="KW-1185">Reference proteome</keyword>
<reference evidence="1" key="1">
    <citation type="submission" date="2022-10" db="EMBL/GenBank/DDBJ databases">
        <title>Luteolibacter sp. GHJ8, whole genome shotgun sequencing project.</title>
        <authorList>
            <person name="Zhao G."/>
            <person name="Shen L."/>
        </authorList>
    </citation>
    <scope>NUCLEOTIDE SEQUENCE</scope>
    <source>
        <strain evidence="1">GHJ8</strain>
    </source>
</reference>
<protein>
    <submittedName>
        <fullName evidence="1">Uncharacterized protein</fullName>
    </submittedName>
</protein>
<dbReference type="Proteomes" id="UP001165653">
    <property type="component" value="Unassembled WGS sequence"/>
</dbReference>
<organism evidence="1 2">
    <name type="scientific">Luteolibacter rhizosphaerae</name>
    <dbReference type="NCBI Taxonomy" id="2989719"/>
    <lineage>
        <taxon>Bacteria</taxon>
        <taxon>Pseudomonadati</taxon>
        <taxon>Verrucomicrobiota</taxon>
        <taxon>Verrucomicrobiia</taxon>
        <taxon>Verrucomicrobiales</taxon>
        <taxon>Verrucomicrobiaceae</taxon>
        <taxon>Luteolibacter</taxon>
    </lineage>
</organism>
<evidence type="ECO:0000313" key="1">
    <source>
        <dbReference type="EMBL" id="MCW1914088.1"/>
    </source>
</evidence>
<sequence length="165" mass="19034">MSSIATFYLMRESARNEFEEAKRNEKTITYKRGFFRTKEVVTGERFLWEYLDEAAEERIEFPYSGFIMIDYLFTFLEGAEPIQTDFAAAAIDANYYAIPGRMAERVAGFLESNPPDGKALESFADQHGAQSPKEHAVLLRETHETLKHWLGKISKERFGVLQLTF</sequence>
<dbReference type="EMBL" id="JAPDDR010000005">
    <property type="protein sequence ID" value="MCW1914088.1"/>
    <property type="molecule type" value="Genomic_DNA"/>
</dbReference>